<name>A0A930UT08_9PAST</name>
<dbReference type="EMBL" id="JADION010000027">
    <property type="protein sequence ID" value="MBF4102760.1"/>
    <property type="molecule type" value="Genomic_DNA"/>
</dbReference>
<dbReference type="AlphaFoldDB" id="A0A930UT08"/>
<organism evidence="1">
    <name type="scientific">Gallibacterium anatis</name>
    <dbReference type="NCBI Taxonomy" id="750"/>
    <lineage>
        <taxon>Bacteria</taxon>
        <taxon>Pseudomonadati</taxon>
        <taxon>Pseudomonadota</taxon>
        <taxon>Gammaproteobacteria</taxon>
        <taxon>Pasteurellales</taxon>
        <taxon>Pasteurellaceae</taxon>
        <taxon>Gallibacterium</taxon>
    </lineage>
</organism>
<evidence type="ECO:0000313" key="1">
    <source>
        <dbReference type="EMBL" id="MBF4102760.1"/>
    </source>
</evidence>
<protein>
    <submittedName>
        <fullName evidence="1">Uncharacterized protein</fullName>
    </submittedName>
</protein>
<reference evidence="1" key="1">
    <citation type="submission" date="2020-11" db="EMBL/GenBank/DDBJ databases">
        <title>Gallibacterium anatis 1637, full genome, WGS.</title>
        <authorList>
            <person name="Laishevtcev A.I."/>
            <person name="Yakimova E.A."/>
            <person name="Petkovich D."/>
            <person name="Stepanova T.V."/>
            <person name="Kalendr R.S."/>
            <person name="Rubalsky E.O."/>
            <person name="Zulkarneev E.R."/>
            <person name="Aleshkin A.V."/>
        </authorList>
    </citation>
    <scope>NUCLEOTIDE SEQUENCE</scope>
    <source>
        <strain evidence="1">1637</strain>
    </source>
</reference>
<dbReference type="Gene3D" id="3.40.50.720">
    <property type="entry name" value="NAD(P)-binding Rossmann-like Domain"/>
    <property type="match status" value="1"/>
</dbReference>
<gene>
    <name evidence="1" type="ORF">INT80_09645</name>
</gene>
<accession>A0A930UT08</accession>
<sequence length="72" mass="8497">MKLAYQSLNSKEWLQKGYQLHCFDIPHLIVDTKREPIWLHLGAGNIFRAFWQTYNNDYNKKLSSKGIIVAED</sequence>
<proteinExistence type="predicted"/>
<comment type="caution">
    <text evidence="1">The sequence shown here is derived from an EMBL/GenBank/DDBJ whole genome shotgun (WGS) entry which is preliminary data.</text>
</comment>